<feature type="transmembrane region" description="Helical" evidence="7">
    <location>
        <begin position="75"/>
        <end position="93"/>
    </location>
</feature>
<evidence type="ECO:0000313" key="11">
    <source>
        <dbReference type="Proteomes" id="UP000543836"/>
    </source>
</evidence>
<reference evidence="10 11" key="1">
    <citation type="submission" date="2020-08" db="EMBL/GenBank/DDBJ databases">
        <title>Genomic Encyclopedia of Type Strains, Phase IV (KMG-V): Genome sequencing to study the core and pangenomes of soil and plant-associated prokaryotes.</title>
        <authorList>
            <person name="Whitman W."/>
        </authorList>
    </citation>
    <scope>NUCLEOTIDE SEQUENCE [LARGE SCALE GENOMIC DNA]</scope>
    <source>
        <strain evidence="10 11">SEMIA 492</strain>
    </source>
</reference>
<feature type="transmembrane region" description="Helical" evidence="7">
    <location>
        <begin position="321"/>
        <end position="341"/>
    </location>
</feature>
<feature type="transmembrane region" description="Helical" evidence="7">
    <location>
        <begin position="536"/>
        <end position="554"/>
    </location>
</feature>
<dbReference type="InterPro" id="IPR004477">
    <property type="entry name" value="ComEC_N"/>
</dbReference>
<feature type="transmembrane region" description="Helical" evidence="7">
    <location>
        <begin position="498"/>
        <end position="524"/>
    </location>
</feature>
<keyword evidence="11" id="KW-1185">Reference proteome</keyword>
<evidence type="ECO:0000256" key="4">
    <source>
        <dbReference type="ARBA" id="ARBA00022989"/>
    </source>
</evidence>
<accession>A0A7W7ELM6</accession>
<evidence type="ECO:0000256" key="2">
    <source>
        <dbReference type="ARBA" id="ARBA00022475"/>
    </source>
</evidence>
<dbReference type="Proteomes" id="UP000543836">
    <property type="component" value="Unassembled WGS sequence"/>
</dbReference>
<comment type="caution">
    <text evidence="10">The sequence shown here is derived from an EMBL/GenBank/DDBJ whole genome shotgun (WGS) entry which is preliminary data.</text>
</comment>
<evidence type="ECO:0000256" key="1">
    <source>
        <dbReference type="ARBA" id="ARBA00004651"/>
    </source>
</evidence>
<dbReference type="Pfam" id="PF03772">
    <property type="entry name" value="Competence"/>
    <property type="match status" value="1"/>
</dbReference>
<evidence type="ECO:0000313" key="10">
    <source>
        <dbReference type="EMBL" id="MBB4569654.1"/>
    </source>
</evidence>
<feature type="transmembrane region" description="Helical" evidence="7">
    <location>
        <begin position="99"/>
        <end position="115"/>
    </location>
</feature>
<evidence type="ECO:0000256" key="7">
    <source>
        <dbReference type="SAM" id="Phobius"/>
    </source>
</evidence>
<evidence type="ECO:0000259" key="9">
    <source>
        <dbReference type="Pfam" id="PF13567"/>
    </source>
</evidence>
<keyword evidence="4 7" id="KW-1133">Transmembrane helix</keyword>
<feature type="transmembrane region" description="Helical" evidence="7">
    <location>
        <begin position="591"/>
        <end position="609"/>
    </location>
</feature>
<dbReference type="GO" id="GO:0005886">
    <property type="term" value="C:plasma membrane"/>
    <property type="evidence" value="ECO:0007669"/>
    <property type="project" value="UniProtKB-SubCell"/>
</dbReference>
<dbReference type="Pfam" id="PF13567">
    <property type="entry name" value="DUF4131"/>
    <property type="match status" value="1"/>
</dbReference>
<proteinExistence type="predicted"/>
<feature type="transmembrane region" description="Helical" evidence="7">
    <location>
        <begin position="407"/>
        <end position="423"/>
    </location>
</feature>
<evidence type="ECO:0000256" key="6">
    <source>
        <dbReference type="SAM" id="MobiDB-lite"/>
    </source>
</evidence>
<protein>
    <submittedName>
        <fullName evidence="10">ComEC/Rec2-related protein</fullName>
    </submittedName>
</protein>
<dbReference type="AlphaFoldDB" id="A0A7W7ELM6"/>
<dbReference type="InterPro" id="IPR025405">
    <property type="entry name" value="DUF4131"/>
</dbReference>
<evidence type="ECO:0000256" key="3">
    <source>
        <dbReference type="ARBA" id="ARBA00022692"/>
    </source>
</evidence>
<dbReference type="InterPro" id="IPR052159">
    <property type="entry name" value="Competence_DNA_uptake"/>
</dbReference>
<name>A0A7W7ELM6_9HYPH</name>
<dbReference type="EMBL" id="JACIIG010000009">
    <property type="protein sequence ID" value="MBB4569654.1"/>
    <property type="molecule type" value="Genomic_DNA"/>
</dbReference>
<sequence>MPNLEAPDPQVESREFAAVAERERGMAAIIPRAKATQPKRTQDQTALIVRLRRAAAGIRPSIYNLAEEEAAHGRAMLFAPVYIGVGALFWFSAGADPPPQAVFTALLIFAAAFFLRQEAGRVLRHLLFAGLLVFSGMALAQCETWRASTVMLDSAVTTTITGRIERREADDKGRWRYVVALESTEKPAIRRPPAQVTIFVRKQLQPFELGDRIQGRARLTPPAGPALPGLNDFAFSAYFDGTGANGFAYGAPTLLSPAGDVSQGSVLDKADIWLARLRSSIGDRIRMLLPGDTGAFAASLVTDERRAISDDTTEALRTSGLAHIIAISGLNMALSAGIFYVGLRYALSLFFGVAQAWPTKKIAAFGALITVTAYYLISGFGVSAERAFIMMAIMLVAVLFDRPSLSLRNVALSAIVILILSPSEALGPSFQMSYAATLALVSGYSLWTRRPHRESVLSRFRLVRPLLFVSRFFGGILSTSFIGGASTAIFSIEHFHRLATYGLIANLAAMPVVSFVVMPFGMAATMLMPFGVDAPFWQITGAGLDAVIVIAKTVAAWGGNIPFGRLPVWLFPTVIAGFLLMTLLKTWLRHAGALLIIGSIAVVALSPGVPKPDLMISEDGTLVALLRNGALTTNREKPPDFIFEQWQRALAITEQQPPTMLPPDSQLPKISKSDKHRRLSSDEQTAVRKAMDAALDKAGQGGFACQKGAWCVAMLANGDMLVTIEDAACLAPACDTANIVVTPVRLRLDRCRSGAQLFTGATLRRTGSIEMNLSAEKPVITAAFENLTRSWSLHRAYDWRTGTFGAPIAPVSPVSDSGE</sequence>
<dbReference type="RefSeq" id="WP_028753126.1">
    <property type="nucleotide sequence ID" value="NZ_JACIIG010000009.1"/>
</dbReference>
<feature type="transmembrane region" description="Helical" evidence="7">
    <location>
        <begin position="566"/>
        <end position="584"/>
    </location>
</feature>
<comment type="subcellular location">
    <subcellularLocation>
        <location evidence="1">Cell membrane</location>
        <topology evidence="1">Multi-pass membrane protein</topology>
    </subcellularLocation>
</comment>
<gene>
    <name evidence="10" type="ORF">GGE60_003778</name>
</gene>
<feature type="region of interest" description="Disordered" evidence="6">
    <location>
        <begin position="657"/>
        <end position="681"/>
    </location>
</feature>
<evidence type="ECO:0000256" key="5">
    <source>
        <dbReference type="ARBA" id="ARBA00023136"/>
    </source>
</evidence>
<dbReference type="PANTHER" id="PTHR30619:SF1">
    <property type="entry name" value="RECOMBINATION PROTEIN 2"/>
    <property type="match status" value="1"/>
</dbReference>
<dbReference type="PANTHER" id="PTHR30619">
    <property type="entry name" value="DNA INTERNALIZATION/COMPETENCE PROTEIN COMEC/REC2"/>
    <property type="match status" value="1"/>
</dbReference>
<organism evidence="10 11">
    <name type="scientific">Rhizobium leucaenae</name>
    <dbReference type="NCBI Taxonomy" id="29450"/>
    <lineage>
        <taxon>Bacteria</taxon>
        <taxon>Pseudomonadati</taxon>
        <taxon>Pseudomonadota</taxon>
        <taxon>Alphaproteobacteria</taxon>
        <taxon>Hyphomicrobiales</taxon>
        <taxon>Rhizobiaceae</taxon>
        <taxon>Rhizobium/Agrobacterium group</taxon>
        <taxon>Rhizobium</taxon>
    </lineage>
</organism>
<feature type="transmembrane region" description="Helical" evidence="7">
    <location>
        <begin position="362"/>
        <end position="377"/>
    </location>
</feature>
<feature type="domain" description="ComEC/Rec2-related protein" evidence="8">
    <location>
        <begin position="300"/>
        <end position="586"/>
    </location>
</feature>
<keyword evidence="5 7" id="KW-0472">Membrane</keyword>
<keyword evidence="3 7" id="KW-0812">Transmembrane</keyword>
<feature type="transmembrane region" description="Helical" evidence="7">
    <location>
        <begin position="429"/>
        <end position="447"/>
    </location>
</feature>
<keyword evidence="2" id="KW-1003">Cell membrane</keyword>
<feature type="domain" description="DUF4131" evidence="9">
    <location>
        <begin position="101"/>
        <end position="252"/>
    </location>
</feature>
<feature type="transmembrane region" description="Helical" evidence="7">
    <location>
        <begin position="468"/>
        <end position="492"/>
    </location>
</feature>
<dbReference type="NCBIfam" id="TIGR00360">
    <property type="entry name" value="ComEC_N-term"/>
    <property type="match status" value="1"/>
</dbReference>
<evidence type="ECO:0000259" key="8">
    <source>
        <dbReference type="Pfam" id="PF03772"/>
    </source>
</evidence>